<dbReference type="Proteomes" id="UP000034462">
    <property type="component" value="Unassembled WGS sequence"/>
</dbReference>
<dbReference type="SUPFAM" id="SSF81606">
    <property type="entry name" value="PP2C-like"/>
    <property type="match status" value="1"/>
</dbReference>
<protein>
    <recommendedName>
        <fullName evidence="3">PPM-type phosphatase domain-containing protein</fullName>
    </recommendedName>
</protein>
<dbReference type="EMBL" id="LCPH01000003">
    <property type="protein sequence ID" value="KKU93140.1"/>
    <property type="molecule type" value="Genomic_DNA"/>
</dbReference>
<comment type="caution">
    <text evidence="1">The sequence shown here is derived from an EMBL/GenBank/DDBJ whole genome shotgun (WGS) entry which is preliminary data.</text>
</comment>
<dbReference type="InterPro" id="IPR036457">
    <property type="entry name" value="PPM-type-like_dom_sf"/>
</dbReference>
<reference evidence="1 2" key="1">
    <citation type="journal article" date="2015" name="Nature">
        <title>rRNA introns, odd ribosomes, and small enigmatic genomes across a large radiation of phyla.</title>
        <authorList>
            <person name="Brown C.T."/>
            <person name="Hug L.A."/>
            <person name="Thomas B.C."/>
            <person name="Sharon I."/>
            <person name="Castelle C.J."/>
            <person name="Singh A."/>
            <person name="Wilkins M.J."/>
            <person name="Williams K.H."/>
            <person name="Banfield J.F."/>
        </authorList>
    </citation>
    <scope>NUCLEOTIDE SEQUENCE [LARGE SCALE GENOMIC DNA]</scope>
</reference>
<gene>
    <name evidence="1" type="ORF">UY25_C0003G0011</name>
</gene>
<accession>A0A837IQR3</accession>
<evidence type="ECO:0008006" key="3">
    <source>
        <dbReference type="Google" id="ProtNLM"/>
    </source>
</evidence>
<dbReference type="AlphaFoldDB" id="A0A837IQR3"/>
<organism evidence="1 2">
    <name type="scientific">Candidatus Yanofskybacteria bacterium GW2011_GWC1_48_11</name>
    <dbReference type="NCBI Taxonomy" id="1619027"/>
    <lineage>
        <taxon>Bacteria</taxon>
        <taxon>Candidatus Yanofskyibacteriota</taxon>
    </lineage>
</organism>
<proteinExistence type="predicted"/>
<evidence type="ECO:0000313" key="2">
    <source>
        <dbReference type="Proteomes" id="UP000034462"/>
    </source>
</evidence>
<evidence type="ECO:0000313" key="1">
    <source>
        <dbReference type="EMBL" id="KKU93140.1"/>
    </source>
</evidence>
<sequence length="278" mass="30448">MVGSRVFGVLDGTSAPYAPKSPPRMFDGMSGGEMVARTCERFAHIHTTSPDLRNLVLDINKVVGKVQRDAGVLDDAGELAGAVLAFAWVDDKSVNIVQAGNCLAIVELKGDTILVTPNQAKRHEEEMRAQIKRLQREVARELFGLTLEKVPEEHRDTVRSEMWNRFYQPLRNARRRDANNPASPQGYGILNGQDALVHLLQEWALPLEEVSTLLLVTDGMMPKSVETSSGEEACRTLLAEFKLGGLAGLLLSARAAEKQIAATNYIKQAEATAIALVF</sequence>
<name>A0A837IQR3_9BACT</name>